<evidence type="ECO:0000259" key="14">
    <source>
        <dbReference type="Pfam" id="PF00155"/>
    </source>
</evidence>
<dbReference type="GO" id="GO:0016020">
    <property type="term" value="C:membrane"/>
    <property type="evidence" value="ECO:0007669"/>
    <property type="project" value="GOC"/>
</dbReference>
<evidence type="ECO:0000256" key="13">
    <source>
        <dbReference type="ARBA" id="ARBA00042649"/>
    </source>
</evidence>
<dbReference type="OrthoDB" id="6017972at2759"/>
<dbReference type="GO" id="GO:0005783">
    <property type="term" value="C:endoplasmic reticulum"/>
    <property type="evidence" value="ECO:0007669"/>
    <property type="project" value="TreeGrafter"/>
</dbReference>
<keyword evidence="16" id="KW-1185">Reference proteome</keyword>
<keyword evidence="8" id="KW-0746">Sphingolipid metabolism</keyword>
<dbReference type="Gene3D" id="3.90.1150.10">
    <property type="entry name" value="Aspartate Aminotransferase, domain 1"/>
    <property type="match status" value="1"/>
</dbReference>
<comment type="cofactor">
    <cofactor evidence="1">
        <name>pyridoxal 5'-phosphate</name>
        <dbReference type="ChEBI" id="CHEBI:597326"/>
    </cofactor>
</comment>
<dbReference type="GeneID" id="136822995"/>
<dbReference type="InterPro" id="IPR015421">
    <property type="entry name" value="PyrdxlP-dep_Trfase_major"/>
</dbReference>
<dbReference type="AlphaFoldDB" id="A0A7M6DNY2"/>
<organism evidence="15 16">
    <name type="scientific">Clytia hemisphaerica</name>
    <dbReference type="NCBI Taxonomy" id="252671"/>
    <lineage>
        <taxon>Eukaryota</taxon>
        <taxon>Metazoa</taxon>
        <taxon>Cnidaria</taxon>
        <taxon>Hydrozoa</taxon>
        <taxon>Hydroidolina</taxon>
        <taxon>Leptothecata</taxon>
        <taxon>Obeliida</taxon>
        <taxon>Clytiidae</taxon>
        <taxon>Clytia</taxon>
    </lineage>
</organism>
<sequence>MAETVTTSTWIQSISMIIIEGADYVESTLHVPFFHFILEVLLVLWIVRLLTGKSYNPKETKLELTKEEEEKLIADWEPEPLVPADSKIPEYVTKPRLVKGKPSYRININGNDCLNLCTMNFLGFVGNEEVEKAAITTLRNYGVGSCGPRGFYGTVDVHLDLEKKIAEYLGTEEAILYSYGFSTISSAIPAYSKRTDVIFCDKGVNFAIQKGISASRSKVYWFEHNDMEDLEGKLKEQQEKDKKNPKKAVVTRRFLVIEGLYINTGDIAPLPKIIELKNKYKVRVFIDESYSFGVLGKRGCGVTDHYDIPLDQIDLMAVSLEFSLGSVGGFCAGPSFVIDHQRLSGQGYCFSASLPPLLAVASQTGIELMEKDSSMFKKLENNCKYFRKQIEGIKGFDIQGDEVSPIVHLYLKDTEELSREDIETKLSQYVDKCHEKGVGLTSSRYLNDLELYLPPASIRISLNSKLVEDDMDNSTNIMKEIANEMF</sequence>
<dbReference type="SUPFAM" id="SSF53383">
    <property type="entry name" value="PLP-dependent transferases"/>
    <property type="match status" value="1"/>
</dbReference>
<evidence type="ECO:0000256" key="3">
    <source>
        <dbReference type="ARBA" id="ARBA00004991"/>
    </source>
</evidence>
<dbReference type="Proteomes" id="UP000594262">
    <property type="component" value="Unplaced"/>
</dbReference>
<evidence type="ECO:0000256" key="1">
    <source>
        <dbReference type="ARBA" id="ARBA00001933"/>
    </source>
</evidence>
<evidence type="ECO:0000256" key="12">
    <source>
        <dbReference type="ARBA" id="ARBA00041765"/>
    </source>
</evidence>
<dbReference type="GO" id="GO:0030170">
    <property type="term" value="F:pyridoxal phosphate binding"/>
    <property type="evidence" value="ECO:0007669"/>
    <property type="project" value="InterPro"/>
</dbReference>
<proteinExistence type="inferred from homology"/>
<comment type="pathway">
    <text evidence="2">Lipid metabolism; sphingolipid metabolism.</text>
</comment>
<keyword evidence="10" id="KW-0012">Acyltransferase</keyword>
<keyword evidence="6" id="KW-0808">Transferase</keyword>
<dbReference type="InterPro" id="IPR050087">
    <property type="entry name" value="AON_synthase_class-II"/>
</dbReference>
<accession>A0A7M6DNY2</accession>
<dbReference type="PANTHER" id="PTHR13693:SF2">
    <property type="entry name" value="SERINE PALMITOYLTRANSFERASE 1"/>
    <property type="match status" value="1"/>
</dbReference>
<dbReference type="Gene3D" id="3.40.640.10">
    <property type="entry name" value="Type I PLP-dependent aspartate aminotransferase-like (Major domain)"/>
    <property type="match status" value="1"/>
</dbReference>
<dbReference type="Pfam" id="PF00155">
    <property type="entry name" value="Aminotran_1_2"/>
    <property type="match status" value="1"/>
</dbReference>
<dbReference type="RefSeq" id="XP_066935404.1">
    <property type="nucleotide sequence ID" value="XM_067079303.1"/>
</dbReference>
<dbReference type="GO" id="GO:0046513">
    <property type="term" value="P:ceramide biosynthetic process"/>
    <property type="evidence" value="ECO:0007669"/>
    <property type="project" value="TreeGrafter"/>
</dbReference>
<comment type="pathway">
    <text evidence="3">Sphingolipid metabolism.</text>
</comment>
<dbReference type="FunFam" id="3.40.640.10:FF:000049">
    <property type="entry name" value="serine palmitoyltransferase 1 isoform X1"/>
    <property type="match status" value="1"/>
</dbReference>
<feature type="domain" description="Aminotransferase class I/classII large" evidence="14">
    <location>
        <begin position="112"/>
        <end position="470"/>
    </location>
</feature>
<evidence type="ECO:0000256" key="9">
    <source>
        <dbReference type="ARBA" id="ARBA00023098"/>
    </source>
</evidence>
<keyword evidence="9" id="KW-0443">Lipid metabolism</keyword>
<evidence type="ECO:0000256" key="11">
    <source>
        <dbReference type="ARBA" id="ARBA00041066"/>
    </source>
</evidence>
<evidence type="ECO:0000256" key="6">
    <source>
        <dbReference type="ARBA" id="ARBA00022679"/>
    </source>
</evidence>
<evidence type="ECO:0000256" key="7">
    <source>
        <dbReference type="ARBA" id="ARBA00022898"/>
    </source>
</evidence>
<evidence type="ECO:0000256" key="5">
    <source>
        <dbReference type="ARBA" id="ARBA00013220"/>
    </source>
</evidence>
<evidence type="ECO:0000256" key="4">
    <source>
        <dbReference type="ARBA" id="ARBA00008392"/>
    </source>
</evidence>
<evidence type="ECO:0000256" key="2">
    <source>
        <dbReference type="ARBA" id="ARBA00004760"/>
    </source>
</evidence>
<dbReference type="InterPro" id="IPR015422">
    <property type="entry name" value="PyrdxlP-dep_Trfase_small"/>
</dbReference>
<protein>
    <recommendedName>
        <fullName evidence="11">Serine palmitoyltransferase 1</fullName>
        <ecNumber evidence="5">2.3.1.50</ecNumber>
    </recommendedName>
    <alternativeName>
        <fullName evidence="12">Long chain base biosynthesis protein 1</fullName>
    </alternativeName>
    <alternativeName>
        <fullName evidence="13">Serine-palmitoyl-CoA transferase 1</fullName>
    </alternativeName>
</protein>
<evidence type="ECO:0000313" key="16">
    <source>
        <dbReference type="Proteomes" id="UP000594262"/>
    </source>
</evidence>
<comment type="similarity">
    <text evidence="4">Belongs to the class-II pyridoxal-phosphate-dependent aminotransferase family.</text>
</comment>
<dbReference type="InterPro" id="IPR004839">
    <property type="entry name" value="Aminotransferase_I/II_large"/>
</dbReference>
<evidence type="ECO:0000313" key="15">
    <source>
        <dbReference type="EnsemblMetazoa" id="CLYHEMP018989.1"/>
    </source>
</evidence>
<dbReference type="EC" id="2.3.1.50" evidence="5"/>
<name>A0A7M6DNY2_9CNID</name>
<reference evidence="15" key="1">
    <citation type="submission" date="2021-01" db="UniProtKB">
        <authorList>
            <consortium name="EnsemblMetazoa"/>
        </authorList>
    </citation>
    <scope>IDENTIFICATION</scope>
</reference>
<keyword evidence="7" id="KW-0663">Pyridoxal phosphate</keyword>
<evidence type="ECO:0000256" key="10">
    <source>
        <dbReference type="ARBA" id="ARBA00023315"/>
    </source>
</evidence>
<dbReference type="EnsemblMetazoa" id="CLYHEMT018989.1">
    <property type="protein sequence ID" value="CLYHEMP018989.1"/>
    <property type="gene ID" value="CLYHEMG018989"/>
</dbReference>
<dbReference type="GO" id="GO:0004758">
    <property type="term" value="F:serine C-palmitoyltransferase activity"/>
    <property type="evidence" value="ECO:0007669"/>
    <property type="project" value="UniProtKB-EC"/>
</dbReference>
<evidence type="ECO:0000256" key="8">
    <source>
        <dbReference type="ARBA" id="ARBA00022919"/>
    </source>
</evidence>
<dbReference type="GO" id="GO:0046512">
    <property type="term" value="P:sphingosine biosynthetic process"/>
    <property type="evidence" value="ECO:0007669"/>
    <property type="project" value="TreeGrafter"/>
</dbReference>
<dbReference type="InterPro" id="IPR015424">
    <property type="entry name" value="PyrdxlP-dep_Trfase"/>
</dbReference>
<dbReference type="PANTHER" id="PTHR13693">
    <property type="entry name" value="CLASS II AMINOTRANSFERASE/8-AMINO-7-OXONONANOATE SYNTHASE"/>
    <property type="match status" value="1"/>
</dbReference>